<keyword evidence="1" id="KW-0175">Coiled coil</keyword>
<comment type="caution">
    <text evidence="2">The sequence shown here is derived from an EMBL/GenBank/DDBJ whole genome shotgun (WGS) entry which is preliminary data.</text>
</comment>
<protein>
    <submittedName>
        <fullName evidence="2">Uncharacterized protein</fullName>
    </submittedName>
</protein>
<keyword evidence="3" id="KW-1185">Reference proteome</keyword>
<feature type="coiled-coil region" evidence="1">
    <location>
        <begin position="14"/>
        <end position="41"/>
    </location>
</feature>
<gene>
    <name evidence="2" type="ORF">Q4T40_22010</name>
</gene>
<proteinExistence type="predicted"/>
<reference evidence="2 3" key="1">
    <citation type="submission" date="2023-07" db="EMBL/GenBank/DDBJ databases">
        <title>The novel representative of Negativicutes class, Anaeroselena agilis gen. nov. sp. nov.</title>
        <authorList>
            <person name="Prokofeva M.I."/>
            <person name="Elcheninov A.G."/>
            <person name="Klyukina A."/>
            <person name="Kublanov I.V."/>
            <person name="Frolov E.N."/>
            <person name="Podosokorskaya O.A."/>
        </authorList>
    </citation>
    <scope>NUCLEOTIDE SEQUENCE [LARGE SCALE GENOMIC DNA]</scope>
    <source>
        <strain evidence="2 3">4137-cl</strain>
    </source>
</reference>
<name>A0ABU3P4F1_9FIRM</name>
<dbReference type="Proteomes" id="UP001254848">
    <property type="component" value="Unassembled WGS sequence"/>
</dbReference>
<dbReference type="RefSeq" id="WP_413782356.1">
    <property type="nucleotide sequence ID" value="NZ_JAUOZS010000001.1"/>
</dbReference>
<dbReference type="EMBL" id="JAUOZS010000001">
    <property type="protein sequence ID" value="MDT8903916.1"/>
    <property type="molecule type" value="Genomic_DNA"/>
</dbReference>
<evidence type="ECO:0000313" key="2">
    <source>
        <dbReference type="EMBL" id="MDT8903916.1"/>
    </source>
</evidence>
<accession>A0ABU3P4F1</accession>
<evidence type="ECO:0000256" key="1">
    <source>
        <dbReference type="SAM" id="Coils"/>
    </source>
</evidence>
<sequence length="185" mass="20165">MAIAGLSGSSVEYYARLSAEKETIKNQAANLESAAKKVEDSIDAFSPNGMFTNLYITNKNSSAFRDFSANALRGLVKSYNELNEVSASSDRLSDEGKALLDKAKALFAGPNAELFREMGLEMNAATGTMTFDENRFADRLAADPYEVKRLLCDRNSLGSVLQQVIEDIAARSTQGYFNSSFIINA</sequence>
<organism evidence="2 3">
    <name type="scientific">Anaeroselena agilis</name>
    <dbReference type="NCBI Taxonomy" id="3063788"/>
    <lineage>
        <taxon>Bacteria</taxon>
        <taxon>Bacillati</taxon>
        <taxon>Bacillota</taxon>
        <taxon>Negativicutes</taxon>
        <taxon>Acetonemataceae</taxon>
        <taxon>Anaeroselena</taxon>
    </lineage>
</organism>
<evidence type="ECO:0000313" key="3">
    <source>
        <dbReference type="Proteomes" id="UP001254848"/>
    </source>
</evidence>